<dbReference type="InterPro" id="IPR017907">
    <property type="entry name" value="Znf_RING_CS"/>
</dbReference>
<evidence type="ECO:0000256" key="3">
    <source>
        <dbReference type="ARBA" id="ARBA00022833"/>
    </source>
</evidence>
<evidence type="ECO:0000256" key="1">
    <source>
        <dbReference type="ARBA" id="ARBA00022723"/>
    </source>
</evidence>
<dbReference type="OrthoDB" id="2576135at2759"/>
<feature type="region of interest" description="Disordered" evidence="4">
    <location>
        <begin position="336"/>
        <end position="374"/>
    </location>
</feature>
<feature type="compositionally biased region" description="Basic and acidic residues" evidence="4">
    <location>
        <begin position="126"/>
        <end position="135"/>
    </location>
</feature>
<dbReference type="GO" id="GO:0032183">
    <property type="term" value="F:SUMO binding"/>
    <property type="evidence" value="ECO:0007669"/>
    <property type="project" value="TreeGrafter"/>
</dbReference>
<dbReference type="Proteomes" id="UP000289152">
    <property type="component" value="Unassembled WGS sequence"/>
</dbReference>
<dbReference type="PROSITE" id="PS00518">
    <property type="entry name" value="ZF_RING_1"/>
    <property type="match status" value="1"/>
</dbReference>
<feature type="region of interest" description="Disordered" evidence="4">
    <location>
        <begin position="169"/>
        <end position="253"/>
    </location>
</feature>
<dbReference type="PANTHER" id="PTHR47094">
    <property type="entry name" value="ELFLESS, ISOFORM B"/>
    <property type="match status" value="1"/>
</dbReference>
<evidence type="ECO:0000313" key="7">
    <source>
        <dbReference type="Proteomes" id="UP000289152"/>
    </source>
</evidence>
<dbReference type="GO" id="GO:0008270">
    <property type="term" value="F:zinc ion binding"/>
    <property type="evidence" value="ECO:0007669"/>
    <property type="project" value="UniProtKB-KW"/>
</dbReference>
<keyword evidence="3" id="KW-0862">Zinc</keyword>
<keyword evidence="7" id="KW-1185">Reference proteome</keyword>
<dbReference type="CDD" id="cd16449">
    <property type="entry name" value="RING-HC"/>
    <property type="match status" value="1"/>
</dbReference>
<evidence type="ECO:0000256" key="2">
    <source>
        <dbReference type="ARBA" id="ARBA00022771"/>
    </source>
</evidence>
<feature type="region of interest" description="Disordered" evidence="4">
    <location>
        <begin position="106"/>
        <end position="149"/>
    </location>
</feature>
<dbReference type="InterPro" id="IPR013083">
    <property type="entry name" value="Znf_RING/FYVE/PHD"/>
</dbReference>
<evidence type="ECO:0000313" key="6">
    <source>
        <dbReference type="EMBL" id="RXK38231.1"/>
    </source>
</evidence>
<dbReference type="SUPFAM" id="SSF57850">
    <property type="entry name" value="RING/U-box"/>
    <property type="match status" value="1"/>
</dbReference>
<dbReference type="GO" id="GO:0140082">
    <property type="term" value="F:SUMO-ubiquitin ligase activity"/>
    <property type="evidence" value="ECO:0007669"/>
    <property type="project" value="TreeGrafter"/>
</dbReference>
<dbReference type="InParanoid" id="A0A4Q1BKC8"/>
<dbReference type="GO" id="GO:0061630">
    <property type="term" value="F:ubiquitin protein ligase activity"/>
    <property type="evidence" value="ECO:0007669"/>
    <property type="project" value="InterPro"/>
</dbReference>
<dbReference type="STRING" id="5217.A0A4Q1BKC8"/>
<name>A0A4Q1BKC8_TREME</name>
<dbReference type="InterPro" id="IPR001841">
    <property type="entry name" value="Znf_RING"/>
</dbReference>
<feature type="region of interest" description="Disordered" evidence="4">
    <location>
        <begin position="1"/>
        <end position="90"/>
    </location>
</feature>
<feature type="compositionally biased region" description="Basic residues" evidence="4">
    <location>
        <begin position="345"/>
        <end position="361"/>
    </location>
</feature>
<feature type="compositionally biased region" description="Low complexity" evidence="4">
    <location>
        <begin position="27"/>
        <end position="72"/>
    </location>
</feature>
<evidence type="ECO:0000256" key="4">
    <source>
        <dbReference type="SAM" id="MobiDB-lite"/>
    </source>
</evidence>
<dbReference type="SMART" id="SM00184">
    <property type="entry name" value="RING"/>
    <property type="match status" value="1"/>
</dbReference>
<feature type="compositionally biased region" description="Basic and acidic residues" evidence="4">
    <location>
        <begin position="242"/>
        <end position="253"/>
    </location>
</feature>
<organism evidence="6 7">
    <name type="scientific">Tremella mesenterica</name>
    <name type="common">Jelly fungus</name>
    <dbReference type="NCBI Taxonomy" id="5217"/>
    <lineage>
        <taxon>Eukaryota</taxon>
        <taxon>Fungi</taxon>
        <taxon>Dikarya</taxon>
        <taxon>Basidiomycota</taxon>
        <taxon>Agaricomycotina</taxon>
        <taxon>Tremellomycetes</taxon>
        <taxon>Tremellales</taxon>
        <taxon>Tremellaceae</taxon>
        <taxon>Tremella</taxon>
    </lineage>
</organism>
<feature type="domain" description="RING-type" evidence="5">
    <location>
        <begin position="300"/>
        <end position="454"/>
    </location>
</feature>
<dbReference type="VEuPathDB" id="FungiDB:TREMEDRAFT_74819"/>
<accession>A0A4Q1BKC8</accession>
<comment type="caution">
    <text evidence="6">The sequence shown here is derived from an EMBL/GenBank/DDBJ whole genome shotgun (WGS) entry which is preliminary data.</text>
</comment>
<proteinExistence type="predicted"/>
<dbReference type="EMBL" id="SDIL01000051">
    <property type="protein sequence ID" value="RXK38231.1"/>
    <property type="molecule type" value="Genomic_DNA"/>
</dbReference>
<dbReference type="Gene3D" id="3.30.40.10">
    <property type="entry name" value="Zinc/RING finger domain, C3HC4 (zinc finger)"/>
    <property type="match status" value="1"/>
</dbReference>
<gene>
    <name evidence="6" type="ORF">M231_04515</name>
</gene>
<keyword evidence="2" id="KW-0863">Zinc-finger</keyword>
<keyword evidence="1" id="KW-0479">Metal-binding</keyword>
<feature type="compositionally biased region" description="Basic residues" evidence="4">
    <location>
        <begin position="184"/>
        <end position="196"/>
    </location>
</feature>
<dbReference type="InterPro" id="IPR049627">
    <property type="entry name" value="SLX8"/>
</dbReference>
<dbReference type="GO" id="GO:0033768">
    <property type="term" value="C:SUMO-targeted ubiquitin ligase complex"/>
    <property type="evidence" value="ECO:0007669"/>
    <property type="project" value="TreeGrafter"/>
</dbReference>
<evidence type="ECO:0000259" key="5">
    <source>
        <dbReference type="SMART" id="SM00184"/>
    </source>
</evidence>
<dbReference type="PANTHER" id="PTHR47094:SF1">
    <property type="entry name" value="RING-TYPE E3 UBIQUITIN TRANSFERASE"/>
    <property type="match status" value="1"/>
</dbReference>
<feature type="compositionally biased region" description="Polar residues" evidence="4">
    <location>
        <begin position="1"/>
        <end position="11"/>
    </location>
</feature>
<dbReference type="GO" id="GO:0006511">
    <property type="term" value="P:ubiquitin-dependent protein catabolic process"/>
    <property type="evidence" value="ECO:0007669"/>
    <property type="project" value="TreeGrafter"/>
</dbReference>
<dbReference type="Pfam" id="PF14634">
    <property type="entry name" value="zf-RING_5"/>
    <property type="match status" value="1"/>
</dbReference>
<dbReference type="AlphaFoldDB" id="A0A4Q1BKC8"/>
<protein>
    <recommendedName>
        <fullName evidence="5">RING-type domain-containing protein</fullName>
    </recommendedName>
</protein>
<reference evidence="6 7" key="1">
    <citation type="submission" date="2016-06" db="EMBL/GenBank/DDBJ databases">
        <title>Evolution of pathogenesis and genome organization in the Tremellales.</title>
        <authorList>
            <person name="Cuomo C."/>
            <person name="Litvintseva A."/>
            <person name="Heitman J."/>
            <person name="Chen Y."/>
            <person name="Sun S."/>
            <person name="Springer D."/>
            <person name="Dromer F."/>
            <person name="Young S."/>
            <person name="Zeng Q."/>
            <person name="Chapman S."/>
            <person name="Gujja S."/>
            <person name="Saif S."/>
            <person name="Birren B."/>
        </authorList>
    </citation>
    <scope>NUCLEOTIDE SEQUENCE [LARGE SCALE GENOMIC DNA]</scope>
    <source>
        <strain evidence="6 7">ATCC 28783</strain>
    </source>
</reference>
<sequence>METRSRGSSLRPTLADVPIIRRRVKRGGSTSSRGSSISSNSRTRSTTSSISFPHSLSSSNSSSIPISRSRSTFVHTHSPGDNGNVRNDDRADADVDVDVGNVGIEQDFGYDGYSGPITRRRSIHSSPRERERERSNNIQEMSWDDPQNHNFDGLDGLVMNDLDVLLPSYSPDQPITPRRNLSNTRRRNSSLTRRRGSNRENGVVESQHEDDVIGLEGNGDMTRSDNSNEDSHEVVEVDDSDDTPRYTSAEKGKGREMVEPIEVEDDDEGIQIVGVKRGAEVLDDDEEEGSEPEGLAAYSCPVCFCEPSKPVITACGHILCAKCLHGSLRSAIARQPNPYPEHQPFHRGRGRGRATRARGGRRGQTGHSSIPPRPTEWTIDLLQDAIYERKKRDLIIKLGLEENKADGEDKGCEDSESLLSDLLGLKEDLKVEQVLKGLWKIGDEWIVEGECPVCRKPIPGGYAPPNLGIGGVFPLHVKLGGEW</sequence>